<comment type="caution">
    <text evidence="2">The sequence shown here is derived from an EMBL/GenBank/DDBJ whole genome shotgun (WGS) entry which is preliminary data.</text>
</comment>
<dbReference type="AlphaFoldDB" id="A0A3S5FHA1"/>
<evidence type="ECO:0000313" key="2">
    <source>
        <dbReference type="EMBL" id="VEL43202.1"/>
    </source>
</evidence>
<gene>
    <name evidence="2" type="ORF">PXEA_LOCUS36642</name>
</gene>
<dbReference type="Proteomes" id="UP000784294">
    <property type="component" value="Unassembled WGS sequence"/>
</dbReference>
<dbReference type="InterPro" id="IPR048960">
    <property type="entry name" value="POLQ-like_helical"/>
</dbReference>
<dbReference type="Gene3D" id="1.10.3380.20">
    <property type="match status" value="1"/>
</dbReference>
<dbReference type="GO" id="GO:0097681">
    <property type="term" value="P:double-strand break repair via alternative nonhomologous end joining"/>
    <property type="evidence" value="ECO:0007669"/>
    <property type="project" value="TreeGrafter"/>
</dbReference>
<dbReference type="InterPro" id="IPR002298">
    <property type="entry name" value="DNA_polymerase_A"/>
</dbReference>
<accession>A0A3S5FHA1</accession>
<dbReference type="Pfam" id="PF21099">
    <property type="entry name" value="POLQ_helical"/>
    <property type="match status" value="1"/>
</dbReference>
<evidence type="ECO:0000313" key="3">
    <source>
        <dbReference type="Proteomes" id="UP000784294"/>
    </source>
</evidence>
<dbReference type="PANTHER" id="PTHR10133:SF62">
    <property type="entry name" value="DNA POLYMERASE THETA"/>
    <property type="match status" value="1"/>
</dbReference>
<keyword evidence="3" id="KW-1185">Reference proteome</keyword>
<dbReference type="EMBL" id="CAAALY010279525">
    <property type="protein sequence ID" value="VEL43202.1"/>
    <property type="molecule type" value="Genomic_DNA"/>
</dbReference>
<reference evidence="2" key="1">
    <citation type="submission" date="2018-11" db="EMBL/GenBank/DDBJ databases">
        <authorList>
            <consortium name="Pathogen Informatics"/>
        </authorList>
    </citation>
    <scope>NUCLEOTIDE SEQUENCE</scope>
</reference>
<feature type="domain" description="POLQ-like helical" evidence="1">
    <location>
        <begin position="2"/>
        <end position="114"/>
    </location>
</feature>
<protein>
    <recommendedName>
        <fullName evidence="1">POLQ-like helical domain-containing protein</fullName>
    </recommendedName>
</protein>
<dbReference type="GO" id="GO:0006261">
    <property type="term" value="P:DNA-templated DNA replication"/>
    <property type="evidence" value="ECO:0007669"/>
    <property type="project" value="InterPro"/>
</dbReference>
<proteinExistence type="predicted"/>
<dbReference type="SUPFAM" id="SSF158702">
    <property type="entry name" value="Sec63 N-terminal domain-like"/>
    <property type="match status" value="1"/>
</dbReference>
<dbReference type="OrthoDB" id="2320933at2759"/>
<name>A0A3S5FHA1_9PLAT</name>
<sequence>MDIFQSLRPAERRVADLLGIQERFLARCISKCAATMPDRKDTDSAQGREQVQQQRHLMVLHRRFYTALALWYLVCEQPLSDVASRFCVNRGLLQALQQQAATYAGQFVSVPSRIDQWAQTVCVRP</sequence>
<evidence type="ECO:0000259" key="1">
    <source>
        <dbReference type="Pfam" id="PF21099"/>
    </source>
</evidence>
<organism evidence="2 3">
    <name type="scientific">Protopolystoma xenopodis</name>
    <dbReference type="NCBI Taxonomy" id="117903"/>
    <lineage>
        <taxon>Eukaryota</taxon>
        <taxon>Metazoa</taxon>
        <taxon>Spiralia</taxon>
        <taxon>Lophotrochozoa</taxon>
        <taxon>Platyhelminthes</taxon>
        <taxon>Monogenea</taxon>
        <taxon>Polyopisthocotylea</taxon>
        <taxon>Polystomatidea</taxon>
        <taxon>Polystomatidae</taxon>
        <taxon>Protopolystoma</taxon>
    </lineage>
</organism>
<dbReference type="PANTHER" id="PTHR10133">
    <property type="entry name" value="DNA POLYMERASE I"/>
    <property type="match status" value="1"/>
</dbReference>
<dbReference type="GO" id="GO:0003887">
    <property type="term" value="F:DNA-directed DNA polymerase activity"/>
    <property type="evidence" value="ECO:0007669"/>
    <property type="project" value="InterPro"/>
</dbReference>